<evidence type="ECO:0000256" key="1">
    <source>
        <dbReference type="SAM" id="Phobius"/>
    </source>
</evidence>
<dbReference type="InterPro" id="IPR018687">
    <property type="entry name" value="DUF2177_membr"/>
</dbReference>
<feature type="transmembrane region" description="Helical" evidence="1">
    <location>
        <begin position="47"/>
        <end position="67"/>
    </location>
</feature>
<sequence>MTSPKYIGVYFTIFLVMLLIDMVWLRVIAVTWYQEAMGPLLSDKPNLYAAAAFYFLFPLGLMIFGVLLQADANVLKAVGIGAAFGFFAYATYDLTNLAVIKNWPLGLTFLDIAWGTFVSGVSVGAGKLTFDYLKV</sequence>
<name>A0A6H2HCL5_9BURK</name>
<dbReference type="Proteomes" id="UP000502041">
    <property type="component" value="Chromosome"/>
</dbReference>
<feature type="transmembrane region" description="Helical" evidence="1">
    <location>
        <begin position="74"/>
        <end position="92"/>
    </location>
</feature>
<accession>A0A6H2HCL5</accession>
<evidence type="ECO:0008006" key="4">
    <source>
        <dbReference type="Google" id="ProtNLM"/>
    </source>
</evidence>
<keyword evidence="3" id="KW-1185">Reference proteome</keyword>
<dbReference type="AlphaFoldDB" id="A0A6H2HCL5"/>
<protein>
    <recommendedName>
        <fullName evidence="4">DUF2177 family protein</fullName>
    </recommendedName>
</protein>
<feature type="transmembrane region" description="Helical" evidence="1">
    <location>
        <begin position="112"/>
        <end position="130"/>
    </location>
</feature>
<dbReference type="RefSeq" id="WP_168923107.1">
    <property type="nucleotide sequence ID" value="NZ_CP051461.1"/>
</dbReference>
<dbReference type="Pfam" id="PF09945">
    <property type="entry name" value="DUF2177"/>
    <property type="match status" value="1"/>
</dbReference>
<keyword evidence="1" id="KW-0812">Transmembrane</keyword>
<proteinExistence type="predicted"/>
<dbReference type="EMBL" id="CP051461">
    <property type="protein sequence ID" value="QJC57619.1"/>
    <property type="molecule type" value="Genomic_DNA"/>
</dbReference>
<evidence type="ECO:0000313" key="3">
    <source>
        <dbReference type="Proteomes" id="UP000502041"/>
    </source>
</evidence>
<reference evidence="2 3" key="1">
    <citation type="submission" date="2020-04" db="EMBL/GenBank/DDBJ databases">
        <title>Complete genome of a Psychrophilic, Marine, Gas Vacuolate Bacterium Polaromonas vacuolata KCTC 22033T.</title>
        <authorList>
            <person name="Hwang K."/>
            <person name="Kim K.M."/>
        </authorList>
    </citation>
    <scope>NUCLEOTIDE SEQUENCE [LARGE SCALE GENOMIC DNA]</scope>
    <source>
        <strain evidence="2 3">KCTC 22033</strain>
    </source>
</reference>
<gene>
    <name evidence="2" type="ORF">HC248_02949</name>
</gene>
<dbReference type="KEGG" id="pvac:HC248_02949"/>
<keyword evidence="1" id="KW-1133">Transmembrane helix</keyword>
<feature type="transmembrane region" description="Helical" evidence="1">
    <location>
        <begin position="7"/>
        <end position="27"/>
    </location>
</feature>
<keyword evidence="1" id="KW-0472">Membrane</keyword>
<organism evidence="2 3">
    <name type="scientific">Polaromonas vacuolata</name>
    <dbReference type="NCBI Taxonomy" id="37448"/>
    <lineage>
        <taxon>Bacteria</taxon>
        <taxon>Pseudomonadati</taxon>
        <taxon>Pseudomonadota</taxon>
        <taxon>Betaproteobacteria</taxon>
        <taxon>Burkholderiales</taxon>
        <taxon>Comamonadaceae</taxon>
        <taxon>Polaromonas</taxon>
    </lineage>
</organism>
<evidence type="ECO:0000313" key="2">
    <source>
        <dbReference type="EMBL" id="QJC57619.1"/>
    </source>
</evidence>